<dbReference type="GO" id="GO:0000287">
    <property type="term" value="F:magnesium ion binding"/>
    <property type="evidence" value="ECO:0007669"/>
    <property type="project" value="UniProtKB-UniRule"/>
</dbReference>
<dbReference type="SUPFAM" id="SSF53067">
    <property type="entry name" value="Actin-like ATPase domain"/>
    <property type="match status" value="2"/>
</dbReference>
<organism evidence="8 9">
    <name type="scientific">Candidatus Dojkabacteria bacterium</name>
    <dbReference type="NCBI Taxonomy" id="2099670"/>
    <lineage>
        <taxon>Bacteria</taxon>
        <taxon>Candidatus Dojkabacteria</taxon>
    </lineage>
</organism>
<comment type="cofactor">
    <cofactor evidence="6">
        <name>Mg(2+)</name>
        <dbReference type="ChEBI" id="CHEBI:18420"/>
    </cofactor>
    <cofactor evidence="6">
        <name>Mn(2+)</name>
        <dbReference type="ChEBI" id="CHEBI:29035"/>
    </cofactor>
    <text evidence="6">Mg(2+). Can also accept Mn(2+).</text>
</comment>
<comment type="similarity">
    <text evidence="1 6 7">Belongs to the acetokinase family.</text>
</comment>
<feature type="binding site" evidence="6">
    <location>
        <position position="15"/>
    </location>
    <ligand>
        <name>ATP</name>
        <dbReference type="ChEBI" id="CHEBI:30616"/>
    </ligand>
</feature>
<dbReference type="PANTHER" id="PTHR21060:SF15">
    <property type="entry name" value="ACETATE KINASE-RELATED"/>
    <property type="match status" value="1"/>
</dbReference>
<comment type="catalytic activity">
    <reaction evidence="6">
        <text>acetate + ATP = acetyl phosphate + ADP</text>
        <dbReference type="Rhea" id="RHEA:11352"/>
        <dbReference type="ChEBI" id="CHEBI:22191"/>
        <dbReference type="ChEBI" id="CHEBI:30089"/>
        <dbReference type="ChEBI" id="CHEBI:30616"/>
        <dbReference type="ChEBI" id="CHEBI:456216"/>
        <dbReference type="EC" id="2.7.2.1"/>
    </reaction>
</comment>
<dbReference type="AlphaFoldDB" id="A0A955RK89"/>
<comment type="subunit">
    <text evidence="6">Homodimer.</text>
</comment>
<proteinExistence type="inferred from homology"/>
<reference evidence="8" key="2">
    <citation type="journal article" date="2021" name="Microbiome">
        <title>Successional dynamics and alternative stable states in a saline activated sludge microbial community over 9 years.</title>
        <authorList>
            <person name="Wang Y."/>
            <person name="Ye J."/>
            <person name="Ju F."/>
            <person name="Liu L."/>
            <person name="Boyd J.A."/>
            <person name="Deng Y."/>
            <person name="Parks D.H."/>
            <person name="Jiang X."/>
            <person name="Yin X."/>
            <person name="Woodcroft B.J."/>
            <person name="Tyson G.W."/>
            <person name="Hugenholtz P."/>
            <person name="Polz M.F."/>
            <person name="Zhang T."/>
        </authorList>
    </citation>
    <scope>NUCLEOTIDE SEQUENCE</scope>
    <source>
        <strain evidence="8">HKST-UBA11</strain>
    </source>
</reference>
<reference evidence="8" key="1">
    <citation type="submission" date="2020-04" db="EMBL/GenBank/DDBJ databases">
        <authorList>
            <person name="Zhang T."/>
        </authorList>
    </citation>
    <scope>NUCLEOTIDE SEQUENCE</scope>
    <source>
        <strain evidence="8">HKST-UBA11</strain>
    </source>
</reference>
<keyword evidence="6" id="KW-0479">Metal-binding</keyword>
<dbReference type="InterPro" id="IPR023865">
    <property type="entry name" value="Aliphatic_acid_kinase_CS"/>
</dbReference>
<dbReference type="GO" id="GO:0005524">
    <property type="term" value="F:ATP binding"/>
    <property type="evidence" value="ECO:0007669"/>
    <property type="project" value="UniProtKB-KW"/>
</dbReference>
<dbReference type="GO" id="GO:0005737">
    <property type="term" value="C:cytoplasm"/>
    <property type="evidence" value="ECO:0007669"/>
    <property type="project" value="UniProtKB-SubCell"/>
</dbReference>
<name>A0A955RK89_9BACT</name>
<evidence type="ECO:0000256" key="1">
    <source>
        <dbReference type="ARBA" id="ARBA00008748"/>
    </source>
</evidence>
<sequence>MKKILVINTGSTSVKYKLFQGEEEIKAGFYENVGKNVYKFSDLLKGDVKEISQDDYNTCIGAILKGTSPDVVGYRVVHGGELFKYPTLITDEVLDNLGALNSLAPLHNPPAIQRIQEARELLPDIEHIAVFDTEFYATLPEKAYLYGVPYELYEKHKIRKYGFHGISHEYLTQIALSKIETNEHARLITCHLGGGGSITASVGGKSIDTSMGFTPLEGIMMATRSGDVDNGVQHYLETKLGYSENEIYNILNNQSGLLGVSGYTRDMRVILEDYEAGKDEANRAISLYVYKIQKYIGSYIASLNGLDALVFSGGVGYGSHVIRKLITDNLDNFGITINAEKNKHLTTIGENIADGAVAVFVIESDEERMIMNKISHKNYK</sequence>
<dbReference type="Gene3D" id="3.30.420.40">
    <property type="match status" value="2"/>
</dbReference>
<evidence type="ECO:0000313" key="9">
    <source>
        <dbReference type="Proteomes" id="UP000754563"/>
    </source>
</evidence>
<dbReference type="PANTHER" id="PTHR21060">
    <property type="entry name" value="ACETATE KINASE"/>
    <property type="match status" value="1"/>
</dbReference>
<keyword evidence="6" id="KW-0460">Magnesium</keyword>
<keyword evidence="5 6" id="KW-0067">ATP-binding</keyword>
<keyword evidence="2 6" id="KW-0808">Transferase</keyword>
<feature type="binding site" evidence="6">
    <location>
        <position position="75"/>
    </location>
    <ligand>
        <name>substrate</name>
    </ligand>
</feature>
<keyword evidence="6" id="KW-0963">Cytoplasm</keyword>
<dbReference type="InterPro" id="IPR000890">
    <property type="entry name" value="Aliphatic_acid_kin_short-chain"/>
</dbReference>
<dbReference type="NCBIfam" id="TIGR00016">
    <property type="entry name" value="ackA"/>
    <property type="match status" value="1"/>
</dbReference>
<comment type="caution">
    <text evidence="8">The sequence shown here is derived from an EMBL/GenBank/DDBJ whole genome shotgun (WGS) entry which is preliminary data.</text>
</comment>
<comment type="function">
    <text evidence="6">Catalyzes the formation of acetyl phosphate from acetate and ATP. Can also catalyze the reverse reaction.</text>
</comment>
<dbReference type="Pfam" id="PF00871">
    <property type="entry name" value="Acetate_kinase"/>
    <property type="match status" value="1"/>
</dbReference>
<dbReference type="GO" id="GO:0006085">
    <property type="term" value="P:acetyl-CoA biosynthetic process"/>
    <property type="evidence" value="ECO:0007669"/>
    <property type="project" value="UniProtKB-UniRule"/>
</dbReference>
<protein>
    <recommendedName>
        <fullName evidence="6">Acetate kinase</fullName>
        <ecNumber evidence="6">2.7.2.1</ecNumber>
    </recommendedName>
    <alternativeName>
        <fullName evidence="6">Acetokinase</fullName>
    </alternativeName>
</protein>
<dbReference type="HAMAP" id="MF_00020">
    <property type="entry name" value="Acetate_kinase"/>
    <property type="match status" value="1"/>
</dbReference>
<feature type="site" description="Transition state stabilizer" evidence="6">
    <location>
        <position position="224"/>
    </location>
</feature>
<dbReference type="PROSITE" id="PS01076">
    <property type="entry name" value="ACETATE_KINASE_2"/>
    <property type="match status" value="1"/>
</dbReference>
<dbReference type="Proteomes" id="UP000754563">
    <property type="component" value="Unassembled WGS sequence"/>
</dbReference>
<dbReference type="GO" id="GO:0008776">
    <property type="term" value="F:acetate kinase activity"/>
    <property type="evidence" value="ECO:0007669"/>
    <property type="project" value="UniProtKB-UniRule"/>
</dbReference>
<evidence type="ECO:0000256" key="3">
    <source>
        <dbReference type="ARBA" id="ARBA00022741"/>
    </source>
</evidence>
<evidence type="ECO:0000256" key="2">
    <source>
        <dbReference type="ARBA" id="ARBA00022679"/>
    </source>
</evidence>
<dbReference type="PROSITE" id="PS01075">
    <property type="entry name" value="ACETATE_KINASE_1"/>
    <property type="match status" value="1"/>
</dbReference>
<evidence type="ECO:0000256" key="5">
    <source>
        <dbReference type="ARBA" id="ARBA00022840"/>
    </source>
</evidence>
<dbReference type="InterPro" id="IPR004372">
    <property type="entry name" value="Ac/propionate_kinase"/>
</dbReference>
<dbReference type="PRINTS" id="PR00471">
    <property type="entry name" value="ACETATEKNASE"/>
</dbReference>
<accession>A0A955RK89</accession>
<feature type="active site" description="Proton donor/acceptor" evidence="6">
    <location>
        <position position="132"/>
    </location>
</feature>
<evidence type="ECO:0000313" key="8">
    <source>
        <dbReference type="EMBL" id="MCA9385541.1"/>
    </source>
</evidence>
<comment type="pathway">
    <text evidence="6">Metabolic intermediate biosynthesis; acetyl-CoA biosynthesis; acetyl-CoA from acetate: step 1/2.</text>
</comment>
<gene>
    <name evidence="6" type="primary">ackA</name>
    <name evidence="8" type="ORF">KC717_02745</name>
</gene>
<dbReference type="GO" id="GO:0006083">
    <property type="term" value="P:acetate metabolic process"/>
    <property type="evidence" value="ECO:0007669"/>
    <property type="project" value="TreeGrafter"/>
</dbReference>
<feature type="binding site" evidence="6">
    <location>
        <position position="8"/>
    </location>
    <ligand>
        <name>Mg(2+)</name>
        <dbReference type="ChEBI" id="CHEBI:18420"/>
    </ligand>
</feature>
<dbReference type="InterPro" id="IPR043129">
    <property type="entry name" value="ATPase_NBD"/>
</dbReference>
<evidence type="ECO:0000256" key="4">
    <source>
        <dbReference type="ARBA" id="ARBA00022777"/>
    </source>
</evidence>
<comment type="subcellular location">
    <subcellularLocation>
        <location evidence="6">Cytoplasm</location>
    </subcellularLocation>
</comment>
<dbReference type="PIRSF" id="PIRSF000722">
    <property type="entry name" value="Acetate_prop_kin"/>
    <property type="match status" value="1"/>
</dbReference>
<feature type="binding site" evidence="6">
    <location>
        <begin position="266"/>
        <end position="268"/>
    </location>
    <ligand>
        <name>ATP</name>
        <dbReference type="ChEBI" id="CHEBI:30616"/>
    </ligand>
</feature>
<evidence type="ECO:0000256" key="7">
    <source>
        <dbReference type="RuleBase" id="RU003835"/>
    </source>
</evidence>
<feature type="binding site" evidence="6">
    <location>
        <begin position="191"/>
        <end position="195"/>
    </location>
    <ligand>
        <name>ATP</name>
        <dbReference type="ChEBI" id="CHEBI:30616"/>
    </ligand>
</feature>
<keyword evidence="3 6" id="KW-0547">Nucleotide-binding</keyword>
<keyword evidence="4 6" id="KW-0418">Kinase</keyword>
<feature type="binding site" evidence="6">
    <location>
        <position position="366"/>
    </location>
    <ligand>
        <name>Mg(2+)</name>
        <dbReference type="ChEBI" id="CHEBI:18420"/>
    </ligand>
</feature>
<comment type="caution">
    <text evidence="6">Lacks conserved residue(s) required for the propagation of feature annotation.</text>
</comment>
<evidence type="ECO:0000256" key="6">
    <source>
        <dbReference type="HAMAP-Rule" id="MF_00020"/>
    </source>
</evidence>
<dbReference type="EMBL" id="JAGQLH010000025">
    <property type="protein sequence ID" value="MCA9385541.1"/>
    <property type="molecule type" value="Genomic_DNA"/>
</dbReference>
<feature type="site" description="Transition state stabilizer" evidence="6">
    <location>
        <position position="164"/>
    </location>
</feature>
<dbReference type="EC" id="2.7.2.1" evidence="6"/>